<evidence type="ECO:0000256" key="2">
    <source>
        <dbReference type="ARBA" id="ARBA00002764"/>
    </source>
</evidence>
<dbReference type="Gene3D" id="3.40.50.2000">
    <property type="entry name" value="Glycogen Phosphorylase B"/>
    <property type="match status" value="2"/>
</dbReference>
<evidence type="ECO:0000256" key="4">
    <source>
        <dbReference type="ARBA" id="ARBA00022676"/>
    </source>
</evidence>
<dbReference type="CDD" id="cd03791">
    <property type="entry name" value="GT5_Glycogen_synthase_DULL1-like"/>
    <property type="match status" value="1"/>
</dbReference>
<sequence length="712" mass="81829">MSAENMPIANEDSLAKKDCSKPENKCNSHSQNGNCGINEMKEGQIKGNAKVAGRIDENHTIHNYPQNKPTIKGTYKNQHEEFKLEFPHTEENYQRLLNSLKEIAKDSELRYRDIEKSSIKFTIEGSEEGLKRIVNSYNSGELTPILKQKFNLELKDVKLIDDNSFEFYRENQKQKSLALIVAGDISQADIDILKAALIDTSDDDAKTQNLSNPLLLSRYIVQIASECAPVIKAGGLGDVVYGLSRELENRGNCVELILPMYDCMRYDHIWGLHDAYKDLGVPWYGGEIKCDVFCGWVHGRLCFFIQPKSQDQFFNRGYVYGGNDDPMRFAFFSKAAMEFLLKSNKRPDIIHCHDWQTGLIPVMLYEMYQYYGMERQRVCYTIHNFRHQGSCGNEILEATGLNRPEYYFHYDRLRDNFNPFALNLMKGGIVYSNYVNTVSPHHAWEARFTDVGYGLGHTLEIHRNKFSGILNGVDYKLWNPESDELIPSQYDLNNMAGKAKNKKALREKLLLQDSEKPVIAYIGRLDEQKGVHLVHHAIYYALQRNAQFVLLGSGTSTEVNNRFLHEKYFLNENPDVHLEIGFNEELAHLIYAGADMMVVPSNFEPCGLTQLISLKYGTVPIVRGVGGLLSTVFDRDYDQDHAPEKRNGYVFYQQDNKALESAMERAIGLYYEYPKEFKQLAQQGMECDYSWKSAGSQYINIYEHIKNIKYEF</sequence>
<dbReference type="AlphaFoldDB" id="A0A563VTK0"/>
<evidence type="ECO:0000313" key="12">
    <source>
        <dbReference type="EMBL" id="VEP14743.1"/>
    </source>
</evidence>
<dbReference type="InterPro" id="IPR001296">
    <property type="entry name" value="Glyco_trans_1"/>
</dbReference>
<evidence type="ECO:0000256" key="6">
    <source>
        <dbReference type="ARBA" id="ARBA00023056"/>
    </source>
</evidence>
<comment type="function">
    <text evidence="2 7">Synthesizes alpha-1,4-glucan chains using ADP-glucose.</text>
</comment>
<dbReference type="HAMAP" id="MF_00484">
    <property type="entry name" value="Glycogen_synth"/>
    <property type="match status" value="1"/>
</dbReference>
<dbReference type="InterPro" id="IPR013534">
    <property type="entry name" value="Starch_synth_cat_dom"/>
</dbReference>
<evidence type="ECO:0000256" key="8">
    <source>
        <dbReference type="SAM" id="MobiDB-lite"/>
    </source>
</evidence>
<feature type="binding site" evidence="7">
    <location>
        <position position="232"/>
    </location>
    <ligand>
        <name>ADP-alpha-D-glucose</name>
        <dbReference type="ChEBI" id="CHEBI:57498"/>
    </ligand>
</feature>
<evidence type="ECO:0000259" key="11">
    <source>
        <dbReference type="Pfam" id="PF20694"/>
    </source>
</evidence>
<comment type="pathway">
    <text evidence="7">Glycan biosynthesis; glycogen biosynthesis.</text>
</comment>
<evidence type="ECO:0000256" key="5">
    <source>
        <dbReference type="ARBA" id="ARBA00022679"/>
    </source>
</evidence>
<proteinExistence type="inferred from homology"/>
<evidence type="ECO:0000256" key="3">
    <source>
        <dbReference type="ARBA" id="ARBA00010281"/>
    </source>
</evidence>
<evidence type="ECO:0000256" key="1">
    <source>
        <dbReference type="ARBA" id="ARBA00001478"/>
    </source>
</evidence>
<dbReference type="NCBIfam" id="NF001905">
    <property type="entry name" value="PRK00654.2-4"/>
    <property type="match status" value="1"/>
</dbReference>
<accession>A0A563VTK0</accession>
<dbReference type="Proteomes" id="UP000320055">
    <property type="component" value="Unassembled WGS sequence"/>
</dbReference>
<feature type="compositionally biased region" description="Basic and acidic residues" evidence="8">
    <location>
        <begin position="13"/>
        <end position="26"/>
    </location>
</feature>
<feature type="domain" description="Starch synthase catalytic" evidence="10">
    <location>
        <begin position="220"/>
        <end position="460"/>
    </location>
</feature>
<evidence type="ECO:0000259" key="10">
    <source>
        <dbReference type="Pfam" id="PF08323"/>
    </source>
</evidence>
<dbReference type="NCBIfam" id="TIGR02095">
    <property type="entry name" value="glgA"/>
    <property type="match status" value="1"/>
</dbReference>
<dbReference type="NCBIfam" id="NF001902">
    <property type="entry name" value="PRK00654.2-1"/>
    <property type="match status" value="1"/>
</dbReference>
<dbReference type="Pfam" id="PF08323">
    <property type="entry name" value="Glyco_transf_5"/>
    <property type="match status" value="1"/>
</dbReference>
<dbReference type="EC" id="2.4.1.21" evidence="7"/>
<keyword evidence="6 7" id="KW-0320">Glycogen biosynthesis</keyword>
<keyword evidence="13" id="KW-1185">Reference proteome</keyword>
<dbReference type="PANTHER" id="PTHR46083:SF1">
    <property type="entry name" value="GLYCOGEN SYNTHASE 2-RELATED"/>
    <property type="match status" value="1"/>
</dbReference>
<evidence type="ECO:0000259" key="9">
    <source>
        <dbReference type="Pfam" id="PF00534"/>
    </source>
</evidence>
<dbReference type="EMBL" id="CAACVJ010000205">
    <property type="protein sequence ID" value="VEP14743.1"/>
    <property type="molecule type" value="Genomic_DNA"/>
</dbReference>
<dbReference type="GO" id="GO:0009011">
    <property type="term" value="F:alpha-1,4-glucan glucosyltransferase (ADP-glucose donor) activity"/>
    <property type="evidence" value="ECO:0007669"/>
    <property type="project" value="UniProtKB-UniRule"/>
</dbReference>
<name>A0A563VTK0_9CYAN</name>
<feature type="region of interest" description="Disordered" evidence="8">
    <location>
        <begin position="1"/>
        <end position="34"/>
    </location>
</feature>
<feature type="domain" description="TRADD-like N-terminal" evidence="11">
    <location>
        <begin position="90"/>
        <end position="148"/>
    </location>
</feature>
<organism evidence="12 13">
    <name type="scientific">Hyella patelloides LEGE 07179</name>
    <dbReference type="NCBI Taxonomy" id="945734"/>
    <lineage>
        <taxon>Bacteria</taxon>
        <taxon>Bacillati</taxon>
        <taxon>Cyanobacteriota</taxon>
        <taxon>Cyanophyceae</taxon>
        <taxon>Pleurocapsales</taxon>
        <taxon>Hyellaceae</taxon>
        <taxon>Hyella</taxon>
    </lineage>
</organism>
<gene>
    <name evidence="7" type="primary">glgA</name>
    <name evidence="12" type="ORF">H1P_2830011</name>
</gene>
<comment type="catalytic activity">
    <reaction evidence="1 7">
        <text>[(1-&gt;4)-alpha-D-glucosyl](n) + ADP-alpha-D-glucose = [(1-&gt;4)-alpha-D-glucosyl](n+1) + ADP + H(+)</text>
        <dbReference type="Rhea" id="RHEA:18189"/>
        <dbReference type="Rhea" id="RHEA-COMP:9584"/>
        <dbReference type="Rhea" id="RHEA-COMP:9587"/>
        <dbReference type="ChEBI" id="CHEBI:15378"/>
        <dbReference type="ChEBI" id="CHEBI:15444"/>
        <dbReference type="ChEBI" id="CHEBI:57498"/>
        <dbReference type="ChEBI" id="CHEBI:456216"/>
        <dbReference type="EC" id="2.4.1.21"/>
    </reaction>
</comment>
<dbReference type="SUPFAM" id="SSF53756">
    <property type="entry name" value="UDP-Glycosyltransferase/glycogen phosphorylase"/>
    <property type="match status" value="1"/>
</dbReference>
<dbReference type="Pfam" id="PF20694">
    <property type="entry name" value="TRADD-like_N"/>
    <property type="match status" value="1"/>
</dbReference>
<protein>
    <recommendedName>
        <fullName evidence="7">Glycogen synthase</fullName>
        <ecNumber evidence="7">2.4.1.21</ecNumber>
    </recommendedName>
    <alternativeName>
        <fullName evidence="7">Starch [bacterial glycogen] synthase</fullName>
    </alternativeName>
</protein>
<comment type="similarity">
    <text evidence="3 7">Belongs to the glycosyltransferase 1 family. Bacterial/plant glycogen synthase subfamily.</text>
</comment>
<reference evidence="12 13" key="1">
    <citation type="submission" date="2019-01" db="EMBL/GenBank/DDBJ databases">
        <authorList>
            <person name="Brito A."/>
        </authorList>
    </citation>
    <scope>NUCLEOTIDE SEQUENCE [LARGE SCALE GENOMIC DNA]</scope>
    <source>
        <strain evidence="12">1</strain>
    </source>
</reference>
<dbReference type="InterPro" id="IPR011835">
    <property type="entry name" value="GS/SS"/>
</dbReference>
<dbReference type="UniPathway" id="UPA00164"/>
<feature type="domain" description="Glycosyl transferase family 1" evidence="9">
    <location>
        <begin position="511"/>
        <end position="681"/>
    </location>
</feature>
<evidence type="ECO:0000313" key="13">
    <source>
        <dbReference type="Proteomes" id="UP000320055"/>
    </source>
</evidence>
<dbReference type="GO" id="GO:0005978">
    <property type="term" value="P:glycogen biosynthetic process"/>
    <property type="evidence" value="ECO:0007669"/>
    <property type="project" value="UniProtKB-UniRule"/>
</dbReference>
<evidence type="ECO:0000256" key="7">
    <source>
        <dbReference type="HAMAP-Rule" id="MF_00484"/>
    </source>
</evidence>
<dbReference type="InterPro" id="IPR049341">
    <property type="entry name" value="TRADD-like_N"/>
</dbReference>
<keyword evidence="5 7" id="KW-0808">Transferase</keyword>
<keyword evidence="4 7" id="KW-0328">Glycosyltransferase</keyword>
<dbReference type="PANTHER" id="PTHR46083">
    <property type="match status" value="1"/>
</dbReference>
<dbReference type="GO" id="GO:0004373">
    <property type="term" value="F:alpha-1,4-glucan glucosyltransferase (UDP-glucose donor) activity"/>
    <property type="evidence" value="ECO:0007669"/>
    <property type="project" value="InterPro"/>
</dbReference>
<dbReference type="Pfam" id="PF00534">
    <property type="entry name" value="Glycos_transf_1"/>
    <property type="match status" value="1"/>
</dbReference>